<protein>
    <recommendedName>
        <fullName evidence="17">Protein krueppel</fullName>
    </recommendedName>
</protein>
<keyword evidence="6" id="KW-0805">Transcription regulation</keyword>
<keyword evidence="7" id="KW-0238">DNA-binding</keyword>
<evidence type="ECO:0000256" key="11">
    <source>
        <dbReference type="PROSITE-ProRule" id="PRU00042"/>
    </source>
</evidence>
<dbReference type="FunFam" id="3.30.160.60:FF:000690">
    <property type="entry name" value="Zinc finger protein 354C"/>
    <property type="match status" value="1"/>
</dbReference>
<feature type="domain" description="C2H2-type" evidence="14">
    <location>
        <begin position="353"/>
        <end position="380"/>
    </location>
</feature>
<dbReference type="STRING" id="62324.A0A4Y0BNI5"/>
<feature type="domain" description="C2H2-type" evidence="14">
    <location>
        <begin position="325"/>
        <end position="352"/>
    </location>
</feature>
<dbReference type="InterPro" id="IPR036236">
    <property type="entry name" value="Znf_C2H2_sf"/>
</dbReference>
<dbReference type="PROSITE" id="PS51915">
    <property type="entry name" value="ZAD"/>
    <property type="match status" value="1"/>
</dbReference>
<dbReference type="Pfam" id="PF00096">
    <property type="entry name" value="zf-C2H2"/>
    <property type="match status" value="4"/>
</dbReference>
<dbReference type="GO" id="GO:0000981">
    <property type="term" value="F:DNA-binding transcription factor activity, RNA polymerase II-specific"/>
    <property type="evidence" value="ECO:0007669"/>
    <property type="project" value="TreeGrafter"/>
</dbReference>
<keyword evidence="8" id="KW-0804">Transcription</keyword>
<feature type="domain" description="C2H2-type" evidence="14">
    <location>
        <begin position="381"/>
        <end position="409"/>
    </location>
</feature>
<evidence type="ECO:0008006" key="17">
    <source>
        <dbReference type="Google" id="ProtNLM"/>
    </source>
</evidence>
<keyword evidence="4 11" id="KW-0863">Zinc-finger</keyword>
<sequence>MFHSLTGLSVSREDGLPLCFCQECADFIVTCNNFRKKCIKSDAHLRAAKIISEEAQNEIPKVDYFPTAGKTSEDDYEIEPENDVTEKTYYEEEAKPTTQRLLATSTELENHEESDYDLYDVVEDVGIVENVASDYNESGVSLEGDIEATDSRENSPKTADGMDEAAPEDNPMVCLIISCCGCTGSQFTSVKDLKQHRLEVHKKKNISNSLKIHHCDICFEPFCKNIKLLKAEAALEAKERYVCTICGASYSSRAALQSHNNSKHLRKRKYACDVCQKAFYTSSTLISHRQTHGKKKYQCTVCSKMFLRRWDMLSHQNTHSNERPYGCSVCDMRFKSSAHLRGHQSVHTGERSKKCRKCGKGFRTYSDRRVHELEHENIHPFKCDFCDKKYGRNYKLQVHIRMVHTGEQPFACTDCSKRFFQRWELTAHRRTDHGDVEG</sequence>
<keyword evidence="9" id="KW-0539">Nucleus</keyword>
<dbReference type="InterPro" id="IPR013087">
    <property type="entry name" value="Znf_C2H2_type"/>
</dbReference>
<dbReference type="GO" id="GO:0040029">
    <property type="term" value="P:epigenetic regulation of gene expression"/>
    <property type="evidence" value="ECO:0007669"/>
    <property type="project" value="UniProtKB-ARBA"/>
</dbReference>
<dbReference type="VEuPathDB" id="VectorBase:AFUN2_002685"/>
<dbReference type="PANTHER" id="PTHR24388">
    <property type="entry name" value="ZINC FINGER PROTEIN"/>
    <property type="match status" value="1"/>
</dbReference>
<evidence type="ECO:0000256" key="7">
    <source>
        <dbReference type="ARBA" id="ARBA00023125"/>
    </source>
</evidence>
<dbReference type="AlphaFoldDB" id="A0A4Y0BNI5"/>
<dbReference type="InterPro" id="IPR012934">
    <property type="entry name" value="Znf_AD"/>
</dbReference>
<dbReference type="Pfam" id="PF12874">
    <property type="entry name" value="zf-met"/>
    <property type="match status" value="1"/>
</dbReference>
<feature type="domain" description="C2H2-type" evidence="14">
    <location>
        <begin position="410"/>
        <end position="437"/>
    </location>
</feature>
<evidence type="ECO:0000256" key="10">
    <source>
        <dbReference type="ARBA" id="ARBA00037948"/>
    </source>
</evidence>
<dbReference type="GO" id="GO:0000785">
    <property type="term" value="C:chromatin"/>
    <property type="evidence" value="ECO:0007669"/>
    <property type="project" value="UniProtKB-ARBA"/>
</dbReference>
<dbReference type="VEuPathDB" id="VectorBase:AFUN022204"/>
<feature type="domain" description="C2H2-type" evidence="14">
    <location>
        <begin position="241"/>
        <end position="269"/>
    </location>
</feature>
<dbReference type="PROSITE" id="PS50157">
    <property type="entry name" value="ZINC_FINGER_C2H2_2"/>
    <property type="match status" value="7"/>
</dbReference>
<keyword evidence="3" id="KW-0677">Repeat</keyword>
<feature type="domain" description="C2H2-type" evidence="14">
    <location>
        <begin position="297"/>
        <end position="324"/>
    </location>
</feature>
<dbReference type="GO" id="GO:0008270">
    <property type="term" value="F:zinc ion binding"/>
    <property type="evidence" value="ECO:0007669"/>
    <property type="project" value="UniProtKB-KW"/>
</dbReference>
<evidence type="ECO:0000256" key="9">
    <source>
        <dbReference type="ARBA" id="ARBA00023242"/>
    </source>
</evidence>
<evidence type="ECO:0000259" key="14">
    <source>
        <dbReference type="PROSITE" id="PS50157"/>
    </source>
</evidence>
<dbReference type="PROSITE" id="PS00028">
    <property type="entry name" value="ZINC_FINGER_C2H2_1"/>
    <property type="match status" value="7"/>
</dbReference>
<dbReference type="EnsemblMetazoa" id="AFUN022204-RA">
    <property type="protein sequence ID" value="AFUN022204-PA"/>
    <property type="gene ID" value="AFUN022204"/>
</dbReference>
<evidence type="ECO:0000259" key="15">
    <source>
        <dbReference type="PROSITE" id="PS51915"/>
    </source>
</evidence>
<dbReference type="SMART" id="SM00355">
    <property type="entry name" value="ZnF_C2H2"/>
    <property type="match status" value="8"/>
</dbReference>
<dbReference type="Gene3D" id="3.30.160.60">
    <property type="entry name" value="Classic Zinc Finger"/>
    <property type="match status" value="5"/>
</dbReference>
<dbReference type="FunFam" id="3.30.160.60:FF:000003">
    <property type="entry name" value="Zinc finger protein 3 homolog"/>
    <property type="match status" value="1"/>
</dbReference>
<comment type="caution">
    <text evidence="12">Lacks conserved residue(s) required for the propagation of feature annotation.</text>
</comment>
<evidence type="ECO:0000256" key="4">
    <source>
        <dbReference type="ARBA" id="ARBA00022771"/>
    </source>
</evidence>
<evidence type="ECO:0000256" key="2">
    <source>
        <dbReference type="ARBA" id="ARBA00022723"/>
    </source>
</evidence>
<evidence type="ECO:0000256" key="13">
    <source>
        <dbReference type="SAM" id="MobiDB-lite"/>
    </source>
</evidence>
<feature type="domain" description="C2H2-type" evidence="14">
    <location>
        <begin position="270"/>
        <end position="297"/>
    </location>
</feature>
<evidence type="ECO:0000256" key="12">
    <source>
        <dbReference type="PROSITE-ProRule" id="PRU01263"/>
    </source>
</evidence>
<dbReference type="FunFam" id="3.30.160.60:FF:000512">
    <property type="entry name" value="zinc finger protein 197 isoform X1"/>
    <property type="match status" value="1"/>
</dbReference>
<evidence type="ECO:0000256" key="1">
    <source>
        <dbReference type="ARBA" id="ARBA00004123"/>
    </source>
</evidence>
<evidence type="ECO:0000256" key="5">
    <source>
        <dbReference type="ARBA" id="ARBA00022833"/>
    </source>
</evidence>
<accession>A0A4Y0BNI5</accession>
<dbReference type="GO" id="GO:0000978">
    <property type="term" value="F:RNA polymerase II cis-regulatory region sequence-specific DNA binding"/>
    <property type="evidence" value="ECO:0007669"/>
    <property type="project" value="TreeGrafter"/>
</dbReference>
<name>A0A4Y0BNI5_ANOFN</name>
<dbReference type="InterPro" id="IPR050527">
    <property type="entry name" value="Snail/Krueppel_Znf"/>
</dbReference>
<comment type="subcellular location">
    <subcellularLocation>
        <location evidence="1">Nucleus</location>
    </subcellularLocation>
</comment>
<keyword evidence="2" id="KW-0479">Metal-binding</keyword>
<reference evidence="16" key="1">
    <citation type="submission" date="2020-05" db="UniProtKB">
        <authorList>
            <consortium name="EnsemblMetazoa"/>
        </authorList>
    </citation>
    <scope>IDENTIFICATION</scope>
    <source>
        <strain evidence="16">FUMOZ</strain>
    </source>
</reference>
<feature type="domain" description="ZAD" evidence="15">
    <location>
        <begin position="1"/>
        <end position="48"/>
    </location>
</feature>
<organism evidence="16">
    <name type="scientific">Anopheles funestus</name>
    <name type="common">African malaria mosquito</name>
    <dbReference type="NCBI Taxonomy" id="62324"/>
    <lineage>
        <taxon>Eukaryota</taxon>
        <taxon>Metazoa</taxon>
        <taxon>Ecdysozoa</taxon>
        <taxon>Arthropoda</taxon>
        <taxon>Hexapoda</taxon>
        <taxon>Insecta</taxon>
        <taxon>Pterygota</taxon>
        <taxon>Neoptera</taxon>
        <taxon>Endopterygota</taxon>
        <taxon>Diptera</taxon>
        <taxon>Nematocera</taxon>
        <taxon>Culicoidea</taxon>
        <taxon>Culicidae</taxon>
        <taxon>Anophelinae</taxon>
        <taxon>Anopheles</taxon>
    </lineage>
</organism>
<feature type="region of interest" description="Disordered" evidence="13">
    <location>
        <begin position="139"/>
        <end position="166"/>
    </location>
</feature>
<keyword evidence="5" id="KW-0862">Zinc</keyword>
<evidence type="ECO:0000256" key="3">
    <source>
        <dbReference type="ARBA" id="ARBA00022737"/>
    </source>
</evidence>
<dbReference type="GO" id="GO:0005634">
    <property type="term" value="C:nucleus"/>
    <property type="evidence" value="ECO:0007669"/>
    <property type="project" value="UniProtKB-SubCell"/>
</dbReference>
<proteinExistence type="inferred from homology"/>
<dbReference type="GO" id="GO:0003682">
    <property type="term" value="F:chromatin binding"/>
    <property type="evidence" value="ECO:0007669"/>
    <property type="project" value="UniProtKB-ARBA"/>
</dbReference>
<dbReference type="SUPFAM" id="SSF57667">
    <property type="entry name" value="beta-beta-alpha zinc fingers"/>
    <property type="match status" value="3"/>
</dbReference>
<evidence type="ECO:0000256" key="8">
    <source>
        <dbReference type="ARBA" id="ARBA00023163"/>
    </source>
</evidence>
<evidence type="ECO:0000256" key="6">
    <source>
        <dbReference type="ARBA" id="ARBA00023015"/>
    </source>
</evidence>
<comment type="similarity">
    <text evidence="10">Belongs to the snail C2H2-type zinc-finger protein family.</text>
</comment>
<evidence type="ECO:0000313" key="16">
    <source>
        <dbReference type="EnsemblMetazoa" id="AFUN022204-PA"/>
    </source>
</evidence>
<dbReference type="PANTHER" id="PTHR24388:SF54">
    <property type="entry name" value="PROTEIN ESCARGOT"/>
    <property type="match status" value="1"/>
</dbReference>